<reference evidence="1 2" key="1">
    <citation type="submission" date="2017-03" db="EMBL/GenBank/DDBJ databases">
        <title>Draft genime sequence of the acidophilic sulfur-oxidizing bacterium Acidithiobacillus sp. SH, isolated from seawater.</title>
        <authorList>
            <person name="Sharmin S."/>
            <person name="Tokuhisa M."/>
            <person name="Kanao T."/>
            <person name="Kamimura K."/>
        </authorList>
    </citation>
    <scope>NUCLEOTIDE SEQUENCE [LARGE SCALE GENOMIC DNA]</scope>
    <source>
        <strain evidence="1 2">SH</strain>
    </source>
</reference>
<gene>
    <name evidence="1" type="ORF">B1757_14280</name>
</gene>
<dbReference type="InParanoid" id="A0A2I1DI24"/>
<proteinExistence type="predicted"/>
<accession>A0A2I1DI24</accession>
<sequence>MSQKMINLWKTPGISSELIMYENHGPFLSPIIPLYPQLHRLFYIWKNQHITNRYNGFPQALRALIIIAVKKKKAFYLIKPARSIS</sequence>
<comment type="caution">
    <text evidence="1">The sequence shown here is derived from an EMBL/GenBank/DDBJ whole genome shotgun (WGS) entry which is preliminary data.</text>
</comment>
<protein>
    <submittedName>
        <fullName evidence="1">Uncharacterized protein</fullName>
    </submittedName>
</protein>
<dbReference type="Proteomes" id="UP000234329">
    <property type="component" value="Unassembled WGS sequence"/>
</dbReference>
<organism evidence="1 2">
    <name type="scientific">Acidithiobacillus marinus</name>
    <dbReference type="NCBI Taxonomy" id="187490"/>
    <lineage>
        <taxon>Bacteria</taxon>
        <taxon>Pseudomonadati</taxon>
        <taxon>Pseudomonadota</taxon>
        <taxon>Acidithiobacillia</taxon>
        <taxon>Acidithiobacillales</taxon>
        <taxon>Acidithiobacillaceae</taxon>
        <taxon>Acidithiobacillus</taxon>
    </lineage>
</organism>
<keyword evidence="2" id="KW-1185">Reference proteome</keyword>
<dbReference type="EMBL" id="MXAV01000056">
    <property type="protein sequence ID" value="PKY09519.1"/>
    <property type="molecule type" value="Genomic_DNA"/>
</dbReference>
<name>A0A2I1DI24_9PROT</name>
<evidence type="ECO:0000313" key="1">
    <source>
        <dbReference type="EMBL" id="PKY09519.1"/>
    </source>
</evidence>
<evidence type="ECO:0000313" key="2">
    <source>
        <dbReference type="Proteomes" id="UP000234329"/>
    </source>
</evidence>
<dbReference type="AlphaFoldDB" id="A0A2I1DI24"/>